<dbReference type="RefSeq" id="XP_011496649.1">
    <property type="nucleotide sequence ID" value="XM_011498347.1"/>
</dbReference>
<evidence type="ECO:0000313" key="2">
    <source>
        <dbReference type="RefSeq" id="XP_011496649.1"/>
    </source>
</evidence>
<organism evidence="1 2">
    <name type="scientific">Ceratosolen solmsi marchali</name>
    <dbReference type="NCBI Taxonomy" id="326594"/>
    <lineage>
        <taxon>Eukaryota</taxon>
        <taxon>Metazoa</taxon>
        <taxon>Ecdysozoa</taxon>
        <taxon>Arthropoda</taxon>
        <taxon>Hexapoda</taxon>
        <taxon>Insecta</taxon>
        <taxon>Pterygota</taxon>
        <taxon>Neoptera</taxon>
        <taxon>Endopterygota</taxon>
        <taxon>Hymenoptera</taxon>
        <taxon>Apocrita</taxon>
        <taxon>Proctotrupomorpha</taxon>
        <taxon>Chalcidoidea</taxon>
        <taxon>Agaonidae</taxon>
        <taxon>Agaoninae</taxon>
        <taxon>Ceratosolen</taxon>
    </lineage>
</organism>
<name>A0AAJ7DU85_9HYME</name>
<evidence type="ECO:0000313" key="1">
    <source>
        <dbReference type="Proteomes" id="UP000695007"/>
    </source>
</evidence>
<protein>
    <submittedName>
        <fullName evidence="2">Uncharacterized protein LOC105361237</fullName>
    </submittedName>
</protein>
<keyword evidence="1" id="KW-1185">Reference proteome</keyword>
<reference evidence="2" key="1">
    <citation type="submission" date="2025-08" db="UniProtKB">
        <authorList>
            <consortium name="RefSeq"/>
        </authorList>
    </citation>
    <scope>IDENTIFICATION</scope>
</reference>
<dbReference type="AlphaFoldDB" id="A0AAJ7DU85"/>
<dbReference type="GeneID" id="105361237"/>
<sequence length="1278" mass="148119">MALSTGLMSRLRRDNSDEPLTKRLKLAENVLYSPDILIAWKEDCVFRWLYGELSGENNSAIWMTIHRCLSTNPRIFTKLSLDSRKLLTAKLIQSLCDFPDKHVSKEILKCCEYIFSFSNGQSYSIKNNQLPLIKALLTFAFKVLNNDGSEHDDRSVDRDLAMESVECAIGTVVKICKQNFSDEKSFATIFIEELLFPLASLVETIKIQRISSKLIIKSQKCIKNLMFGSARNIALPTNDKYNIAEESEAFLNILQDKINAAKFQDVKAVLTLLFESVVNTCRHNSTIVDTILRRLWKCIEQKEQSKQILAALLDNSTDVSFNFDNEIDGRTLKLFLETQIEELKSKKKRFKCSDYELLTAIAKLNPLIIESAIQDLLERMFFERRTCEKEMIAYENLITELWKATVRLRRQHKFLSKFLLAINCSKEKEIDIEFVNTFKLPEIFIAEFCKDLRSQTTSAQILAIFNTLLFHLKTDCLKTLNTITRSCLSLKIVASFIVAFFEHVNFLDGSLTQDWQIKFYQTFTDLQSTLAVLSETLCESNSDELRPMIFIAFSTIANIWCEAYDLLRYYVPNIACNELSFPITETQLKSFKQMIKERKNQDCTESLNRLMLMKLVNYDRNNMHTIKEKIIVQLWPVIMEDHFQIIESLNEMQILKLTLHFVKEACSTSDNLSKWTSVLNRNMSRMTKVFATAAALQILSNIVEDIESTSTRTIIENIDFEAVLKSMDDQINCKKALKHATKEIAKQDFKSLNTVDADKIKRNLIFMSNLPLSILNSQIKKFLFLVLYVFDEETKHVADFKEAVGNLYTDLLYQNNFDILNSLSEPVILINHFKDNQIVLFKIFKSSLNKVSVLSFWQEFVDKEDCNRKMSSILLICIESSKNKPCMSNQKDTLQNLYLKLSNKIVEELDKEISSLYEIAGLRILVKAVLTKKQRLDDNLKSCIELTLKSITKDTEKLYDDKLIHEILQLSLIVLEHRKHFLISEDIIKNLCIIYINNPNGKIFFHFLEILKDNEFQFFINNFNKKTKESLLNSNTQALEKLTKIWENLSKAETKVTRAKALKTSVNNLFKDLLALEIKDSSCIFFFKICRTFVTSKRMIRLTHILVDSIFVSSMECLNNLNKENKLSTCQEALGLCLDFMRSKLDFLLDRLTILTNLFRKIIKIVFQEAKDIEFSDERMLKILAIDIEKFCTFFAKLKKDVVRISPYLIADLIEVSHATVLPHFLKMSIEFSISHILSNCDRHAISYLSRTLPTLAQQVFKSTYQNYIKYNKFTGKI</sequence>
<dbReference type="Proteomes" id="UP000695007">
    <property type="component" value="Unplaced"/>
</dbReference>
<accession>A0AAJ7DU85</accession>
<dbReference type="KEGG" id="csol:105361237"/>
<proteinExistence type="predicted"/>
<gene>
    <name evidence="2" type="primary">LOC105361237</name>
</gene>